<reference evidence="2 3" key="1">
    <citation type="submission" date="2024-06" db="EMBL/GenBank/DDBJ databases">
        <authorList>
            <person name="Kraege A."/>
            <person name="Thomma B."/>
        </authorList>
    </citation>
    <scope>NUCLEOTIDE SEQUENCE [LARGE SCALE GENOMIC DNA]</scope>
</reference>
<dbReference type="InterPro" id="IPR000953">
    <property type="entry name" value="Chromo/chromo_shadow_dom"/>
</dbReference>
<evidence type="ECO:0000259" key="1">
    <source>
        <dbReference type="PROSITE" id="PS50013"/>
    </source>
</evidence>
<dbReference type="InterPro" id="IPR016197">
    <property type="entry name" value="Chromo-like_dom_sf"/>
</dbReference>
<keyword evidence="3" id="KW-1185">Reference proteome</keyword>
<organism evidence="2 3">
    <name type="scientific">Coccomyxa viridis</name>
    <dbReference type="NCBI Taxonomy" id="1274662"/>
    <lineage>
        <taxon>Eukaryota</taxon>
        <taxon>Viridiplantae</taxon>
        <taxon>Chlorophyta</taxon>
        <taxon>core chlorophytes</taxon>
        <taxon>Trebouxiophyceae</taxon>
        <taxon>Trebouxiophyceae incertae sedis</taxon>
        <taxon>Coccomyxaceae</taxon>
        <taxon>Coccomyxa</taxon>
    </lineage>
</organism>
<name>A0ABP1G4T7_9CHLO</name>
<dbReference type="PROSITE" id="PS50013">
    <property type="entry name" value="CHROMO_2"/>
    <property type="match status" value="1"/>
</dbReference>
<dbReference type="Gene3D" id="2.40.50.40">
    <property type="match status" value="1"/>
</dbReference>
<sequence length="128" mass="14372">MDVGGGRFYPRRFVREEGDMPVIEVVPGITPLVLYEVTAILDEHQSPLGGTREYLVKWKGFELNTGQWLAHEMLAAREAMNAWVRKRAAIQLWQASSHADWACLSACASQLAFGDFMMSKPFTSPTPQ</sequence>
<protein>
    <submittedName>
        <fullName evidence="2">G8284 protein</fullName>
    </submittedName>
</protein>
<dbReference type="Proteomes" id="UP001497392">
    <property type="component" value="Unassembled WGS sequence"/>
</dbReference>
<evidence type="ECO:0000313" key="2">
    <source>
        <dbReference type="EMBL" id="CAL5225463.1"/>
    </source>
</evidence>
<accession>A0ABP1G4T7</accession>
<feature type="domain" description="Chromo" evidence="1">
    <location>
        <begin position="35"/>
        <end position="95"/>
    </location>
</feature>
<gene>
    <name evidence="2" type="primary">g8284</name>
    <name evidence="2" type="ORF">VP750_LOCUS7122</name>
</gene>
<dbReference type="EMBL" id="CAXHTA020000012">
    <property type="protein sequence ID" value="CAL5225463.1"/>
    <property type="molecule type" value="Genomic_DNA"/>
</dbReference>
<dbReference type="SUPFAM" id="SSF54160">
    <property type="entry name" value="Chromo domain-like"/>
    <property type="match status" value="1"/>
</dbReference>
<proteinExistence type="predicted"/>
<evidence type="ECO:0000313" key="3">
    <source>
        <dbReference type="Proteomes" id="UP001497392"/>
    </source>
</evidence>
<comment type="caution">
    <text evidence="2">The sequence shown here is derived from an EMBL/GenBank/DDBJ whole genome shotgun (WGS) entry which is preliminary data.</text>
</comment>